<dbReference type="Pfam" id="PF06057">
    <property type="entry name" value="VirJ"/>
    <property type="match status" value="1"/>
</dbReference>
<dbReference type="InterPro" id="IPR010333">
    <property type="entry name" value="VirJ"/>
</dbReference>
<accession>A0A644WBG4</accession>
<evidence type="ECO:0000313" key="2">
    <source>
        <dbReference type="EMBL" id="MPL99723.1"/>
    </source>
</evidence>
<reference evidence="2" key="1">
    <citation type="submission" date="2019-08" db="EMBL/GenBank/DDBJ databases">
        <authorList>
            <person name="Kucharzyk K."/>
            <person name="Murdoch R.W."/>
            <person name="Higgins S."/>
            <person name="Loffler F."/>
        </authorList>
    </citation>
    <scope>NUCLEOTIDE SEQUENCE</scope>
</reference>
<comment type="caution">
    <text evidence="2">The sequence shown here is derived from an EMBL/GenBank/DDBJ whole genome shotgun (WGS) entry which is preliminary data.</text>
</comment>
<evidence type="ECO:0000259" key="1">
    <source>
        <dbReference type="Pfam" id="PF06057"/>
    </source>
</evidence>
<proteinExistence type="predicted"/>
<dbReference type="InterPro" id="IPR029058">
    <property type="entry name" value="AB_hydrolase_fold"/>
</dbReference>
<dbReference type="SUPFAM" id="SSF53474">
    <property type="entry name" value="alpha/beta-Hydrolases"/>
    <property type="match status" value="1"/>
</dbReference>
<name>A0A644WBG4_9ZZZZ</name>
<sequence length="231" mass="25886">MTKKGIILVLLSLILVEVNCQTNFPAIRDNITLLPPNDKKAIAVALLISGDGGWNSFDNSIGKYLSQNNIGIAGLNARTYFWKKKTINEIIKDILPVITSCKQQWNTNKFILIGYSFGACIVPFIANALPENSKPVAVYCLSPSRTIDFEIHISDMLSIPGFKDKYDVLEEMKKLKSIPSFCFFGDEESLSLRDDFVETGAKITILPGNHHYNYNTFLVAESILFEINNVR</sequence>
<dbReference type="Gene3D" id="3.40.50.1820">
    <property type="entry name" value="alpha/beta hydrolase"/>
    <property type="match status" value="1"/>
</dbReference>
<dbReference type="EMBL" id="VSSQ01000684">
    <property type="protein sequence ID" value="MPL99723.1"/>
    <property type="molecule type" value="Genomic_DNA"/>
</dbReference>
<organism evidence="2">
    <name type="scientific">bioreactor metagenome</name>
    <dbReference type="NCBI Taxonomy" id="1076179"/>
    <lineage>
        <taxon>unclassified sequences</taxon>
        <taxon>metagenomes</taxon>
        <taxon>ecological metagenomes</taxon>
    </lineage>
</organism>
<gene>
    <name evidence="2" type="ORF">SDC9_45944</name>
</gene>
<dbReference type="AlphaFoldDB" id="A0A644WBG4"/>
<feature type="domain" description="Bacterial virulence" evidence="1">
    <location>
        <begin position="44"/>
        <end position="228"/>
    </location>
</feature>
<protein>
    <recommendedName>
        <fullName evidence="1">Bacterial virulence domain-containing protein</fullName>
    </recommendedName>
</protein>